<evidence type="ECO:0000313" key="3">
    <source>
        <dbReference type="EMBL" id="KAG0533534.1"/>
    </source>
</evidence>
<organism evidence="3 4">
    <name type="scientific">Sorghum bicolor</name>
    <name type="common">Sorghum</name>
    <name type="synonym">Sorghum vulgare</name>
    <dbReference type="NCBI Taxonomy" id="4558"/>
    <lineage>
        <taxon>Eukaryota</taxon>
        <taxon>Viridiplantae</taxon>
        <taxon>Streptophyta</taxon>
        <taxon>Embryophyta</taxon>
        <taxon>Tracheophyta</taxon>
        <taxon>Spermatophyta</taxon>
        <taxon>Magnoliopsida</taxon>
        <taxon>Liliopsida</taxon>
        <taxon>Poales</taxon>
        <taxon>Poaceae</taxon>
        <taxon>PACMAD clade</taxon>
        <taxon>Panicoideae</taxon>
        <taxon>Andropogonodae</taxon>
        <taxon>Andropogoneae</taxon>
        <taxon>Sorghinae</taxon>
        <taxon>Sorghum</taxon>
    </lineage>
</organism>
<dbReference type="PANTHER" id="PTHR12290">
    <property type="entry name" value="CORNICHON-RELATED"/>
    <property type="match status" value="1"/>
</dbReference>
<dbReference type="GO" id="GO:0003824">
    <property type="term" value="F:catalytic activity"/>
    <property type="evidence" value="ECO:0007669"/>
    <property type="project" value="UniProtKB-ARBA"/>
</dbReference>
<reference evidence="3" key="1">
    <citation type="journal article" date="2019" name="BMC Genomics">
        <title>A new reference genome for Sorghum bicolor reveals high levels of sequence similarity between sweet and grain genotypes: implications for the genetics of sugar metabolism.</title>
        <authorList>
            <person name="Cooper E.A."/>
            <person name="Brenton Z.W."/>
            <person name="Flinn B.S."/>
            <person name="Jenkins J."/>
            <person name="Shu S."/>
            <person name="Flowers D."/>
            <person name="Luo F."/>
            <person name="Wang Y."/>
            <person name="Xia P."/>
            <person name="Barry K."/>
            <person name="Daum C."/>
            <person name="Lipzen A."/>
            <person name="Yoshinaga Y."/>
            <person name="Schmutz J."/>
            <person name="Saski C."/>
            <person name="Vermerris W."/>
            <person name="Kresovich S."/>
        </authorList>
    </citation>
    <scope>NUCLEOTIDE SEQUENCE</scope>
</reference>
<feature type="domain" description="DNA/pantothenate metabolism flavoprotein C-terminal" evidence="2">
    <location>
        <begin position="47"/>
        <end position="143"/>
    </location>
</feature>
<dbReference type="Proteomes" id="UP000807115">
    <property type="component" value="Chromosome 4"/>
</dbReference>
<dbReference type="InterPro" id="IPR007085">
    <property type="entry name" value="DNA/pantothenate-metab_flavo_C"/>
</dbReference>
<reference evidence="3" key="2">
    <citation type="submission" date="2020-10" db="EMBL/GenBank/DDBJ databases">
        <authorList>
            <person name="Cooper E.A."/>
            <person name="Brenton Z.W."/>
            <person name="Flinn B.S."/>
            <person name="Jenkins J."/>
            <person name="Shu S."/>
            <person name="Flowers D."/>
            <person name="Luo F."/>
            <person name="Wang Y."/>
            <person name="Xia P."/>
            <person name="Barry K."/>
            <person name="Daum C."/>
            <person name="Lipzen A."/>
            <person name="Yoshinaga Y."/>
            <person name="Schmutz J."/>
            <person name="Saski C."/>
            <person name="Vermerris W."/>
            <person name="Kresovich S."/>
        </authorList>
    </citation>
    <scope>NUCLEOTIDE SEQUENCE</scope>
</reference>
<dbReference type="Pfam" id="PF04127">
    <property type="entry name" value="DFP"/>
    <property type="match status" value="2"/>
</dbReference>
<feature type="domain" description="DNA/pantothenate metabolism flavoprotein C-terminal" evidence="2">
    <location>
        <begin position="165"/>
        <end position="290"/>
    </location>
</feature>
<comment type="similarity">
    <text evidence="1">Belongs to the PPC synthetase family.</text>
</comment>
<dbReference type="GO" id="GO:0015937">
    <property type="term" value="P:coenzyme A biosynthetic process"/>
    <property type="evidence" value="ECO:0007669"/>
    <property type="project" value="UniProtKB-ARBA"/>
</dbReference>
<proteinExistence type="inferred from homology"/>
<dbReference type="InterPro" id="IPR035929">
    <property type="entry name" value="CoaB-like_sf"/>
</dbReference>
<dbReference type="SUPFAM" id="SSF102645">
    <property type="entry name" value="CoaB-like"/>
    <property type="match status" value="1"/>
</dbReference>
<protein>
    <recommendedName>
        <fullName evidence="2">DNA/pantothenate metabolism flavoprotein C-terminal domain-containing protein</fullName>
    </recommendedName>
</protein>
<dbReference type="AlphaFoldDB" id="A0A921R3W4"/>
<dbReference type="EMBL" id="CM027683">
    <property type="protein sequence ID" value="KAG0533534.1"/>
    <property type="molecule type" value="Genomic_DNA"/>
</dbReference>
<dbReference type="Gene3D" id="3.40.50.10300">
    <property type="entry name" value="CoaB-like"/>
    <property type="match status" value="1"/>
</dbReference>
<evidence type="ECO:0000313" key="4">
    <source>
        <dbReference type="Proteomes" id="UP000807115"/>
    </source>
</evidence>
<gene>
    <name evidence="3" type="ORF">BDA96_04G201400</name>
</gene>
<sequence length="332" mass="36882">MVAAGDPESFFATSPPLRDANAVAANLQEFVTRNSRASSEGGGRRRIVCVTSGGTTVPLEQRCVRYIDNFSSGHRGAASTEYFLKAGYAVIFVHRRGSCQPFSRFLPDDSFLQFFDVTTDLKVQVVESQATVVKKAIGDYRKAIEGGSLLKLPFTTIFEYLQLLKMVATSMSSVGLHGMFYLAAAVSDFYVPWDSMEKHKIQSAGGPLDMKLSQVPKMLSVLRNQWAPLAFCISFKLETDSDILVQKAEMALNKYRMNVVVANLLATYKEEVVIISNGESNTIRRCNKDEDLEEHIIKLLEKSHSKYIYSSTEGRNKNDYGKVIPLGIKSLA</sequence>
<comment type="caution">
    <text evidence="3">The sequence shown here is derived from an EMBL/GenBank/DDBJ whole genome shotgun (WGS) entry which is preliminary data.</text>
</comment>
<evidence type="ECO:0000256" key="1">
    <source>
        <dbReference type="ARBA" id="ARBA00005703"/>
    </source>
</evidence>
<accession>A0A921R3W4</accession>
<evidence type="ECO:0000259" key="2">
    <source>
        <dbReference type="Pfam" id="PF04127"/>
    </source>
</evidence>
<name>A0A921R3W4_SORBI</name>